<dbReference type="EMBL" id="FXAH01000017">
    <property type="protein sequence ID" value="SMF73462.1"/>
    <property type="molecule type" value="Genomic_DNA"/>
</dbReference>
<dbReference type="Proteomes" id="UP000192911">
    <property type="component" value="Unassembled WGS sequence"/>
</dbReference>
<keyword evidence="2" id="KW-1185">Reference proteome</keyword>
<reference evidence="2" key="1">
    <citation type="submission" date="2017-04" db="EMBL/GenBank/DDBJ databases">
        <authorList>
            <person name="Varghese N."/>
            <person name="Submissions S."/>
        </authorList>
    </citation>
    <scope>NUCLEOTIDE SEQUENCE [LARGE SCALE GENOMIC DNA]</scope>
    <source>
        <strain evidence="2">Ballard 720</strain>
    </source>
</reference>
<accession>A0A1X7GR07</accession>
<evidence type="ECO:0000313" key="1">
    <source>
        <dbReference type="EMBL" id="SMF73462.1"/>
    </source>
</evidence>
<sequence length="39" mass="4240">MKRLGNAAAEAFHVILPVLFHVEHCFDHSGKVAAQANPL</sequence>
<protein>
    <submittedName>
        <fullName evidence="1">Uncharacterized protein</fullName>
    </submittedName>
</protein>
<evidence type="ECO:0000313" key="2">
    <source>
        <dbReference type="Proteomes" id="UP000192911"/>
    </source>
</evidence>
<name>A0A1X7GR07_TRICW</name>
<dbReference type="AlphaFoldDB" id="A0A1X7GR07"/>
<dbReference type="STRING" id="28094.SAMN06295900_117100"/>
<gene>
    <name evidence="1" type="ORF">SAMN06295900_117100</name>
</gene>
<organism evidence="1 2">
    <name type="scientific">Trinickia caryophylli</name>
    <name type="common">Paraburkholderia caryophylli</name>
    <dbReference type="NCBI Taxonomy" id="28094"/>
    <lineage>
        <taxon>Bacteria</taxon>
        <taxon>Pseudomonadati</taxon>
        <taxon>Pseudomonadota</taxon>
        <taxon>Betaproteobacteria</taxon>
        <taxon>Burkholderiales</taxon>
        <taxon>Burkholderiaceae</taxon>
        <taxon>Trinickia</taxon>
    </lineage>
</organism>
<proteinExistence type="predicted"/>